<proteinExistence type="predicted"/>
<dbReference type="EMBL" id="FMVJ01000021">
    <property type="protein sequence ID" value="SCZ13444.1"/>
    <property type="molecule type" value="Genomic_DNA"/>
</dbReference>
<dbReference type="Pfam" id="PF21834">
    <property type="entry name" value="DUF6894"/>
    <property type="match status" value="1"/>
</dbReference>
<sequence length="82" mass="9585">MPRYYFNVHINHDVIRDPEGQNLSDPDQAWEVAKAMAVNLMETKFEMPINWATGQIEVRDDVDEVLLELPFMEAIKIDQQSH</sequence>
<accession>A0A1G5LLC3</accession>
<dbReference type="Proteomes" id="UP000199569">
    <property type="component" value="Unassembled WGS sequence"/>
</dbReference>
<evidence type="ECO:0000259" key="1">
    <source>
        <dbReference type="Pfam" id="PF21834"/>
    </source>
</evidence>
<reference evidence="2 3" key="1">
    <citation type="submission" date="2016-10" db="EMBL/GenBank/DDBJ databases">
        <authorList>
            <person name="de Groot N.N."/>
        </authorList>
    </citation>
    <scope>NUCLEOTIDE SEQUENCE [LARGE SCALE GENOMIC DNA]</scope>
    <source>
        <strain evidence="2 3">CGMCC 1.7666</strain>
    </source>
</reference>
<evidence type="ECO:0000313" key="2">
    <source>
        <dbReference type="EMBL" id="SCZ13444.1"/>
    </source>
</evidence>
<keyword evidence="3" id="KW-1185">Reference proteome</keyword>
<protein>
    <recommendedName>
        <fullName evidence="1">DUF6894 domain-containing protein</fullName>
    </recommendedName>
</protein>
<gene>
    <name evidence="2" type="ORF">SAMN02927923_04447</name>
</gene>
<dbReference type="OrthoDB" id="8296556at2"/>
<dbReference type="AlphaFoldDB" id="A0A1G5LLC3"/>
<name>A0A1G5LLC3_9HYPH</name>
<organism evidence="2 3">
    <name type="scientific">Microvirga guangxiensis</name>
    <dbReference type="NCBI Taxonomy" id="549386"/>
    <lineage>
        <taxon>Bacteria</taxon>
        <taxon>Pseudomonadati</taxon>
        <taxon>Pseudomonadota</taxon>
        <taxon>Alphaproteobacteria</taxon>
        <taxon>Hyphomicrobiales</taxon>
        <taxon>Methylobacteriaceae</taxon>
        <taxon>Microvirga</taxon>
    </lineage>
</organism>
<dbReference type="RefSeq" id="WP_091139672.1">
    <property type="nucleotide sequence ID" value="NZ_FMVJ01000021.1"/>
</dbReference>
<dbReference type="InterPro" id="IPR054189">
    <property type="entry name" value="DUF6894"/>
</dbReference>
<evidence type="ECO:0000313" key="3">
    <source>
        <dbReference type="Proteomes" id="UP000199569"/>
    </source>
</evidence>
<feature type="domain" description="DUF6894" evidence="1">
    <location>
        <begin position="3"/>
        <end position="71"/>
    </location>
</feature>